<feature type="binding site" evidence="4">
    <location>
        <position position="207"/>
    </location>
    <ligand>
        <name>Mg(2+)</name>
        <dbReference type="ChEBI" id="CHEBI:18420"/>
    </ligand>
</feature>
<dbReference type="CDD" id="cd03320">
    <property type="entry name" value="OSBS"/>
    <property type="match status" value="1"/>
</dbReference>
<dbReference type="Gene3D" id="3.30.390.10">
    <property type="entry name" value="Enolase-like, N-terminal domain"/>
    <property type="match status" value="1"/>
</dbReference>
<dbReference type="GO" id="GO:0009234">
    <property type="term" value="P:menaquinone biosynthetic process"/>
    <property type="evidence" value="ECO:0007669"/>
    <property type="project" value="UniProtKB-UniRule"/>
</dbReference>
<comment type="cofactor">
    <cofactor evidence="4">
        <name>a divalent metal cation</name>
        <dbReference type="ChEBI" id="CHEBI:60240"/>
    </cofactor>
</comment>
<keyword evidence="2 4" id="KW-0460">Magnesium</keyword>
<dbReference type="PANTHER" id="PTHR48073:SF2">
    <property type="entry name" value="O-SUCCINYLBENZOATE SYNTHASE"/>
    <property type="match status" value="1"/>
</dbReference>
<evidence type="ECO:0000259" key="5">
    <source>
        <dbReference type="SMART" id="SM00922"/>
    </source>
</evidence>
<dbReference type="InterPro" id="IPR036849">
    <property type="entry name" value="Enolase-like_C_sf"/>
</dbReference>
<accession>A0A1H6TZP0</accession>
<dbReference type="Pfam" id="PF21508">
    <property type="entry name" value="MenC_N"/>
    <property type="match status" value="1"/>
</dbReference>
<evidence type="ECO:0000313" key="7">
    <source>
        <dbReference type="Proteomes" id="UP000198888"/>
    </source>
</evidence>
<comment type="catalytic activity">
    <reaction evidence="4">
        <text>(1R,6R)-6-hydroxy-2-succinyl-cyclohexa-2,4-diene-1-carboxylate = 2-succinylbenzoate + H2O</text>
        <dbReference type="Rhea" id="RHEA:10196"/>
        <dbReference type="ChEBI" id="CHEBI:15377"/>
        <dbReference type="ChEBI" id="CHEBI:18325"/>
        <dbReference type="ChEBI" id="CHEBI:58689"/>
        <dbReference type="EC" id="4.2.1.113"/>
    </reaction>
</comment>
<keyword evidence="7" id="KW-1185">Reference proteome</keyword>
<dbReference type="GO" id="GO:0043748">
    <property type="term" value="F:O-succinylbenzoate synthase activity"/>
    <property type="evidence" value="ECO:0007669"/>
    <property type="project" value="UniProtKB-EC"/>
</dbReference>
<dbReference type="Gene3D" id="3.20.20.120">
    <property type="entry name" value="Enolase-like C-terminal domain"/>
    <property type="match status" value="1"/>
</dbReference>
<evidence type="ECO:0000256" key="3">
    <source>
        <dbReference type="ARBA" id="ARBA00023239"/>
    </source>
</evidence>
<dbReference type="PANTHER" id="PTHR48073">
    <property type="entry name" value="O-SUCCINYLBENZOATE SYNTHASE-RELATED"/>
    <property type="match status" value="1"/>
</dbReference>
<dbReference type="OrthoDB" id="214520at2157"/>
<dbReference type="AlphaFoldDB" id="A0A1H6TZP0"/>
<comment type="function">
    <text evidence="4">Converts 2-succinyl-6-hydroxy-2,4-cyclohexadiene-1-carboxylate (SHCHC) to 2-succinylbenzoate (OSB).</text>
</comment>
<reference evidence="6 7" key="1">
    <citation type="submission" date="2016-10" db="EMBL/GenBank/DDBJ databases">
        <authorList>
            <person name="de Groot N.N."/>
        </authorList>
    </citation>
    <scope>NUCLEOTIDE SEQUENCE [LARGE SCALE GENOMIC DNA]</scope>
    <source>
        <strain evidence="6 7">DSM 22187</strain>
    </source>
</reference>
<dbReference type="RefSeq" id="WP_089672125.1">
    <property type="nucleotide sequence ID" value="NZ_CP024845.1"/>
</dbReference>
<dbReference type="InterPro" id="IPR029065">
    <property type="entry name" value="Enolase_C-like"/>
</dbReference>
<comment type="pathway">
    <text evidence="4">Quinol/quinone metabolism; 1,4-dihydroxy-2-naphthoate biosynthesis; 1,4-dihydroxy-2-naphthoate from chorismate: step 4/7.</text>
</comment>
<feature type="domain" description="Mandelate racemase/muconate lactonizing enzyme C-terminal" evidence="5">
    <location>
        <begin position="131"/>
        <end position="228"/>
    </location>
</feature>
<dbReference type="InterPro" id="IPR041338">
    <property type="entry name" value="OSBS_N"/>
</dbReference>
<feature type="active site" description="Proton donor" evidence="4">
    <location>
        <position position="152"/>
    </location>
</feature>
<evidence type="ECO:0000256" key="4">
    <source>
        <dbReference type="HAMAP-Rule" id="MF_00470"/>
    </source>
</evidence>
<dbReference type="SUPFAM" id="SSF51604">
    <property type="entry name" value="Enolase C-terminal domain-like"/>
    <property type="match status" value="1"/>
</dbReference>
<evidence type="ECO:0000256" key="1">
    <source>
        <dbReference type="ARBA" id="ARBA00022723"/>
    </source>
</evidence>
<dbReference type="Proteomes" id="UP000198888">
    <property type="component" value="Unassembled WGS sequence"/>
</dbReference>
<dbReference type="STRING" id="1073996.SAMN05444271_10933"/>
<dbReference type="PROSITE" id="PS00909">
    <property type="entry name" value="MR_MLE_2"/>
    <property type="match status" value="1"/>
</dbReference>
<dbReference type="SFLD" id="SFLDS00001">
    <property type="entry name" value="Enolase"/>
    <property type="match status" value="1"/>
</dbReference>
<keyword evidence="1 4" id="KW-0479">Metal-binding</keyword>
<protein>
    <recommendedName>
        <fullName evidence="4">o-succinylbenzoate synthase</fullName>
        <shortName evidence="4">OSB synthase</shortName>
        <shortName evidence="4">OSBS</shortName>
        <ecNumber evidence="4">4.2.1.113</ecNumber>
    </recommendedName>
    <alternativeName>
        <fullName evidence="4">4-(2'-carboxyphenyl)-4-oxybutyric acid synthase</fullName>
    </alternativeName>
    <alternativeName>
        <fullName evidence="4">o-succinylbenzoic acid synthase</fullName>
    </alternativeName>
</protein>
<feature type="active site" description="Proton acceptor" evidence="4">
    <location>
        <position position="254"/>
    </location>
</feature>
<dbReference type="GeneID" id="35001197"/>
<dbReference type="EC" id="4.2.1.113" evidence="4"/>
<organism evidence="6 7">
    <name type="scientific">Halohasta litchfieldiae</name>
    <dbReference type="NCBI Taxonomy" id="1073996"/>
    <lineage>
        <taxon>Archaea</taxon>
        <taxon>Methanobacteriati</taxon>
        <taxon>Methanobacteriota</taxon>
        <taxon>Stenosarchaea group</taxon>
        <taxon>Halobacteria</taxon>
        <taxon>Halobacteriales</taxon>
        <taxon>Haloferacaceae</taxon>
        <taxon>Halohasta</taxon>
    </lineage>
</organism>
<dbReference type="GO" id="GO:0000287">
    <property type="term" value="F:magnesium ion binding"/>
    <property type="evidence" value="ECO:0007669"/>
    <property type="project" value="UniProtKB-UniRule"/>
</dbReference>
<dbReference type="InterPro" id="IPR029017">
    <property type="entry name" value="Enolase-like_N"/>
</dbReference>
<feature type="binding site" evidence="4">
    <location>
        <position position="181"/>
    </location>
    <ligand>
        <name>Mg(2+)</name>
        <dbReference type="ChEBI" id="CHEBI:18420"/>
    </ligand>
</feature>
<sequence length="348" mass="35956">MWVDAFSLRLDSPLTTAAGQITERRGFLVGIQQDGVSGLGEATPLPGWTESYDACRTALETVAQSTDSETEPPDPTDTPAAAHAVELAHLDAIARRDNRPLAAVLREGVFDADRPLPDSVPVNATIGDGTVAETVHAATTAVDEGFDWLKLKVGAREPDQDLRRVQAVREAVDDGVSLRLDVNGGWDRSTARAMVDQLAVVDIEYLEQPLPADDIEGLAELRGHGVDIAVDESLAERSLSAVLASGAADVAVLKPMAVGGPRRTVEAAATARAAGVEPGVTTTVDGVVARTAAVHTAAAIPAVTACGLATGSLLAGDLATDPVSIADGRAQLPVGDGVCGDGFAELRR</sequence>
<dbReference type="InterPro" id="IPR018110">
    <property type="entry name" value="Mandel_Rmase/mucon_lact_enz_CS"/>
</dbReference>
<dbReference type="Pfam" id="PF13378">
    <property type="entry name" value="MR_MLE_C"/>
    <property type="match status" value="1"/>
</dbReference>
<dbReference type="GO" id="GO:0009063">
    <property type="term" value="P:amino acid catabolic process"/>
    <property type="evidence" value="ECO:0007669"/>
    <property type="project" value="InterPro"/>
</dbReference>
<dbReference type="SMART" id="SM00922">
    <property type="entry name" value="MR_MLE"/>
    <property type="match status" value="1"/>
</dbReference>
<keyword evidence="3 4" id="KW-0456">Lyase</keyword>
<keyword evidence="4" id="KW-0474">Menaquinone biosynthesis</keyword>
<dbReference type="NCBIfam" id="TIGR01927">
    <property type="entry name" value="menC_gam_Gplu"/>
    <property type="match status" value="1"/>
</dbReference>
<accession>A0A2H4PYJ5</accession>
<dbReference type="InterPro" id="IPR013342">
    <property type="entry name" value="Mandelate_racemase_C"/>
</dbReference>
<dbReference type="EMBL" id="FNYR01000009">
    <property type="protein sequence ID" value="SEI83674.1"/>
    <property type="molecule type" value="Genomic_DNA"/>
</dbReference>
<evidence type="ECO:0000313" key="6">
    <source>
        <dbReference type="EMBL" id="SEI83674.1"/>
    </source>
</evidence>
<comment type="similarity">
    <text evidence="4">Belongs to the mandelate racemase/muconate lactonizing enzyme family. MenC type 1 subfamily.</text>
</comment>
<comment type="pathway">
    <text evidence="4">Quinol/quinone metabolism; menaquinone biosynthesis.</text>
</comment>
<name>A0A1H6TZP0_9EURY</name>
<dbReference type="HAMAP" id="MF_00470">
    <property type="entry name" value="MenC_1"/>
    <property type="match status" value="1"/>
</dbReference>
<gene>
    <name evidence="4" type="primary">menC</name>
    <name evidence="6" type="ORF">SAMN05444271_10933</name>
</gene>
<dbReference type="SUPFAM" id="SSF54826">
    <property type="entry name" value="Enolase N-terminal domain-like"/>
    <property type="match status" value="1"/>
</dbReference>
<dbReference type="KEGG" id="hae:halTADL_0372"/>
<dbReference type="InterPro" id="IPR010196">
    <property type="entry name" value="OSB_synthase_MenC1"/>
</dbReference>
<dbReference type="UniPathway" id="UPA00079"/>
<feature type="binding site" evidence="4">
    <location>
        <position position="231"/>
    </location>
    <ligand>
        <name>Mg(2+)</name>
        <dbReference type="ChEBI" id="CHEBI:18420"/>
    </ligand>
</feature>
<dbReference type="SFLD" id="SFLDF00009">
    <property type="entry name" value="o-succinylbenzoate_synthase"/>
    <property type="match status" value="1"/>
</dbReference>
<dbReference type="SFLD" id="SFLDG00180">
    <property type="entry name" value="muconate_cycloisomerase"/>
    <property type="match status" value="1"/>
</dbReference>
<evidence type="ECO:0000256" key="2">
    <source>
        <dbReference type="ARBA" id="ARBA00022842"/>
    </source>
</evidence>
<proteinExistence type="inferred from homology"/>
<dbReference type="UniPathway" id="UPA01057">
    <property type="reaction ID" value="UER00165"/>
</dbReference>